<name>A0A9X5E389_9CYAN</name>
<organism evidence="3 4">
    <name type="scientific">Scytonema millei VB511283</name>
    <dbReference type="NCBI Taxonomy" id="1245923"/>
    <lineage>
        <taxon>Bacteria</taxon>
        <taxon>Bacillati</taxon>
        <taxon>Cyanobacteriota</taxon>
        <taxon>Cyanophyceae</taxon>
        <taxon>Nostocales</taxon>
        <taxon>Scytonemataceae</taxon>
        <taxon>Scytonema</taxon>
    </lineage>
</organism>
<feature type="domain" description="Glycosyltransferase subfamily 4-like N-terminal" evidence="2">
    <location>
        <begin position="17"/>
        <end position="186"/>
    </location>
</feature>
<dbReference type="Gene3D" id="3.40.50.2000">
    <property type="entry name" value="Glycogen Phosphorylase B"/>
    <property type="match status" value="2"/>
</dbReference>
<evidence type="ECO:0000313" key="4">
    <source>
        <dbReference type="Proteomes" id="UP000031532"/>
    </source>
</evidence>
<dbReference type="InterPro" id="IPR028098">
    <property type="entry name" value="Glyco_trans_4-like_N"/>
</dbReference>
<dbReference type="Pfam" id="PF13439">
    <property type="entry name" value="Glyco_transf_4"/>
    <property type="match status" value="1"/>
</dbReference>
<dbReference type="SUPFAM" id="SSF53756">
    <property type="entry name" value="UDP-Glycosyltransferase/glycogen phosphorylase"/>
    <property type="match status" value="1"/>
</dbReference>
<reference evidence="3 4" key="1">
    <citation type="journal article" date="2015" name="Genome Announc.">
        <title>Draft Genome Sequence of the Terrestrial Cyanobacterium Scytonema millei VB511283, Isolated from Eastern India.</title>
        <authorList>
            <person name="Sen D."/>
            <person name="Chandrababunaidu M.M."/>
            <person name="Singh D."/>
            <person name="Sanghi N."/>
            <person name="Ghorai A."/>
            <person name="Mishra G.P."/>
            <person name="Madduluri M."/>
            <person name="Adhikary S.P."/>
            <person name="Tripathy S."/>
        </authorList>
    </citation>
    <scope>NUCLEOTIDE SEQUENCE [LARGE SCALE GENOMIC DNA]</scope>
    <source>
        <strain evidence="3 4">VB511283</strain>
    </source>
</reference>
<keyword evidence="4" id="KW-1185">Reference proteome</keyword>
<dbReference type="Pfam" id="PF00534">
    <property type="entry name" value="Glycos_transf_1"/>
    <property type="match status" value="1"/>
</dbReference>
<dbReference type="RefSeq" id="WP_039715436.1">
    <property type="nucleotide sequence ID" value="NZ_JTJC03000001.1"/>
</dbReference>
<dbReference type="OrthoDB" id="9814612at2"/>
<evidence type="ECO:0000259" key="2">
    <source>
        <dbReference type="Pfam" id="PF13439"/>
    </source>
</evidence>
<protein>
    <submittedName>
        <fullName evidence="3">Glycosyltransferase family 4 protein</fullName>
    </submittedName>
</protein>
<proteinExistence type="predicted"/>
<dbReference type="Proteomes" id="UP000031532">
    <property type="component" value="Unassembled WGS sequence"/>
</dbReference>
<feature type="domain" description="Glycosyl transferase family 1" evidence="1">
    <location>
        <begin position="196"/>
        <end position="355"/>
    </location>
</feature>
<dbReference type="PANTHER" id="PTHR12526">
    <property type="entry name" value="GLYCOSYLTRANSFERASE"/>
    <property type="match status" value="1"/>
</dbReference>
<dbReference type="AlphaFoldDB" id="A0A9X5E389"/>
<evidence type="ECO:0000259" key="1">
    <source>
        <dbReference type="Pfam" id="PF00534"/>
    </source>
</evidence>
<accession>A0A9X5E389</accession>
<dbReference type="EMBL" id="JTJC03000001">
    <property type="protein sequence ID" value="NHC33978.1"/>
    <property type="molecule type" value="Genomic_DNA"/>
</dbReference>
<comment type="caution">
    <text evidence="3">The sequence shown here is derived from an EMBL/GenBank/DDBJ whole genome shotgun (WGS) entry which is preliminary data.</text>
</comment>
<evidence type="ECO:0000313" key="3">
    <source>
        <dbReference type="EMBL" id="NHC33978.1"/>
    </source>
</evidence>
<dbReference type="GO" id="GO:0016757">
    <property type="term" value="F:glycosyltransferase activity"/>
    <property type="evidence" value="ECO:0007669"/>
    <property type="project" value="InterPro"/>
</dbReference>
<gene>
    <name evidence="3" type="ORF">QH73_0004750</name>
</gene>
<dbReference type="CDD" id="cd03801">
    <property type="entry name" value="GT4_PimA-like"/>
    <property type="match status" value="1"/>
</dbReference>
<dbReference type="InterPro" id="IPR001296">
    <property type="entry name" value="Glyco_trans_1"/>
</dbReference>
<sequence length="383" mass="43198">MMKVCFIAACPGTDMRGGPRSLLETIDSLQKLGVECFVLLPAQGRLFDELSRRHIPIRVIPYERWLEATNYPLRDRWQKLKRSYRIAFAIAAQIKAWQCDVVYTNTVAIGVGAFAAFLLKKPHVWHIREFVYEDHGQVFDLGRNLTLKLVNLLSQVCIVNSKAVAQKYEQWIAPAKLKVVYQAVNVTPGEAIALPPTTNFRCIIVGALVEGKRQEDAIRAVAQLVRTGVRVELLIVGDGDLQYREYLEAIATSNQVEQYIKFYGYADNPFPLMQSADVVLVCSKCEAFGRVTVEGMRAGKPIIGTRSGGTQELIRDGFNGLLYTAEDERELAQKIKHICDRPDLARQMGENGQQWATEQFTPARYGKEIYLLLKQLCGKNLEI</sequence>